<name>A8NUJ9_COPC7</name>
<dbReference type="PANTHER" id="PTHR47642">
    <property type="entry name" value="ATP-DEPENDENT DNA HELICASE"/>
    <property type="match status" value="1"/>
</dbReference>
<dbReference type="InterPro" id="IPR027417">
    <property type="entry name" value="P-loop_NTPase"/>
</dbReference>
<gene>
    <name evidence="3" type="ORF">CC1G_07555</name>
</gene>
<dbReference type="GO" id="GO:0005524">
    <property type="term" value="F:ATP binding"/>
    <property type="evidence" value="ECO:0007669"/>
    <property type="project" value="UniProtKB-KW"/>
</dbReference>
<dbReference type="OMA" id="WHADRTS"/>
<dbReference type="GO" id="GO:0006310">
    <property type="term" value="P:DNA recombination"/>
    <property type="evidence" value="ECO:0007669"/>
    <property type="project" value="UniProtKB-KW"/>
</dbReference>
<dbReference type="EC" id="5.6.2.3" evidence="1"/>
<proteinExistence type="inferred from homology"/>
<dbReference type="eggNOG" id="KOG0987">
    <property type="taxonomic scope" value="Eukaryota"/>
</dbReference>
<keyword evidence="4" id="KW-1185">Reference proteome</keyword>
<keyword evidence="1" id="KW-0347">Helicase</keyword>
<dbReference type="Pfam" id="PF05970">
    <property type="entry name" value="PIF1"/>
    <property type="match status" value="1"/>
</dbReference>
<comment type="cofactor">
    <cofactor evidence="1">
        <name>Mg(2+)</name>
        <dbReference type="ChEBI" id="CHEBI:18420"/>
    </cofactor>
</comment>
<dbReference type="EMBL" id="AACS02000004">
    <property type="protein sequence ID" value="EAU85285.2"/>
    <property type="molecule type" value="Genomic_DNA"/>
</dbReference>
<sequence>MYLLGNPDHYTSHTFATFWWRSYVRHIIVNSEALNDREQKPLVNIGLTQEGEDAEDETVVLKKKNGEYVPWTNVDDYIFRPQQLSHINLIEWVRCVEKRKLGAKNRGDDTEIPSINSYDYLRPTWLRFLPEHPQYNTHHVKFDLPSNTYRIPKFMGGALPRKDQGDIDYYYTTMLTLFKPWRTSWDLRSVNQTWKEAYDSHVFTDEQKRIMKNFNVRYECLDERDDYHKLLKQKRKEAASNRVFNPFRGFEESEEDDNEVDALMKELMERISEDSLSEIHMISGKKSSRNDRDRLKARAILERLNWLDKVNQPKHVDAYGGHKYCVDEHISTNLSGSHWKVVVQTAKKELINLKQQSRVESMSTARSSQDDAGSTVTVPFSQWRQSRDGVVRILDKSYIYHDYRAQCKTDAKIVDSTIAKYSLNKEQTRAFKIVANHACSPSPEQLRMYLGGMGGTGKSQVIKALIDMFSSRRESHRFIVVAPTGTAAALLNGSTYHSILGILSHSNSETDNIPIRSEATLVLEARERLTGVDYIFLDEVSMISCTDMYNISTRLSKVTGVSDEPFGGINMIFAGDFAQLPPTGGQYLYSHCPTGDDAKKKWQETAIIDNELSLKKTTNFESHWKT</sequence>
<evidence type="ECO:0000256" key="1">
    <source>
        <dbReference type="RuleBase" id="RU363044"/>
    </source>
</evidence>
<dbReference type="GO" id="GO:0006281">
    <property type="term" value="P:DNA repair"/>
    <property type="evidence" value="ECO:0007669"/>
    <property type="project" value="UniProtKB-KW"/>
</dbReference>
<evidence type="ECO:0000259" key="2">
    <source>
        <dbReference type="Pfam" id="PF05970"/>
    </source>
</evidence>
<keyword evidence="1" id="KW-0227">DNA damage</keyword>
<dbReference type="SUPFAM" id="SSF52540">
    <property type="entry name" value="P-loop containing nucleoside triphosphate hydrolases"/>
    <property type="match status" value="1"/>
</dbReference>
<comment type="catalytic activity">
    <reaction evidence="1">
        <text>ATP + H2O = ADP + phosphate + H(+)</text>
        <dbReference type="Rhea" id="RHEA:13065"/>
        <dbReference type="ChEBI" id="CHEBI:15377"/>
        <dbReference type="ChEBI" id="CHEBI:15378"/>
        <dbReference type="ChEBI" id="CHEBI:30616"/>
        <dbReference type="ChEBI" id="CHEBI:43474"/>
        <dbReference type="ChEBI" id="CHEBI:456216"/>
        <dbReference type="EC" id="5.6.2.3"/>
    </reaction>
</comment>
<dbReference type="VEuPathDB" id="FungiDB:CC1G_07555"/>
<organism evidence="3 4">
    <name type="scientific">Coprinopsis cinerea (strain Okayama-7 / 130 / ATCC MYA-4618 / FGSC 9003)</name>
    <name type="common">Inky cap fungus</name>
    <name type="synonym">Hormographiella aspergillata</name>
    <dbReference type="NCBI Taxonomy" id="240176"/>
    <lineage>
        <taxon>Eukaryota</taxon>
        <taxon>Fungi</taxon>
        <taxon>Dikarya</taxon>
        <taxon>Basidiomycota</taxon>
        <taxon>Agaricomycotina</taxon>
        <taxon>Agaricomycetes</taxon>
        <taxon>Agaricomycetidae</taxon>
        <taxon>Agaricales</taxon>
        <taxon>Agaricineae</taxon>
        <taxon>Psathyrellaceae</taxon>
        <taxon>Coprinopsis</taxon>
    </lineage>
</organism>
<feature type="domain" description="DNA helicase Pif1-like DEAD-box helicase" evidence="2">
    <location>
        <begin position="423"/>
        <end position="583"/>
    </location>
</feature>
<reference evidence="3 4" key="1">
    <citation type="journal article" date="2010" name="Proc. Natl. Acad. Sci. U.S.A.">
        <title>Insights into evolution of multicellular fungi from the assembled chromosomes of the mushroom Coprinopsis cinerea (Coprinus cinereus).</title>
        <authorList>
            <person name="Stajich J.E."/>
            <person name="Wilke S.K."/>
            <person name="Ahren D."/>
            <person name="Au C.H."/>
            <person name="Birren B.W."/>
            <person name="Borodovsky M."/>
            <person name="Burns C."/>
            <person name="Canback B."/>
            <person name="Casselton L.A."/>
            <person name="Cheng C.K."/>
            <person name="Deng J."/>
            <person name="Dietrich F.S."/>
            <person name="Fargo D.C."/>
            <person name="Farman M.L."/>
            <person name="Gathman A.C."/>
            <person name="Goldberg J."/>
            <person name="Guigo R."/>
            <person name="Hoegger P.J."/>
            <person name="Hooker J.B."/>
            <person name="Huggins A."/>
            <person name="James T.Y."/>
            <person name="Kamada T."/>
            <person name="Kilaru S."/>
            <person name="Kodira C."/>
            <person name="Kues U."/>
            <person name="Kupfer D."/>
            <person name="Kwan H.S."/>
            <person name="Lomsadze A."/>
            <person name="Li W."/>
            <person name="Lilly W.W."/>
            <person name="Ma L.J."/>
            <person name="Mackey A.J."/>
            <person name="Manning G."/>
            <person name="Martin F."/>
            <person name="Muraguchi H."/>
            <person name="Natvig D.O."/>
            <person name="Palmerini H."/>
            <person name="Ramesh M.A."/>
            <person name="Rehmeyer C.J."/>
            <person name="Roe B.A."/>
            <person name="Shenoy N."/>
            <person name="Stanke M."/>
            <person name="Ter-Hovhannisyan V."/>
            <person name="Tunlid A."/>
            <person name="Velagapudi R."/>
            <person name="Vision T.J."/>
            <person name="Zeng Q."/>
            <person name="Zolan M.E."/>
            <person name="Pukkila P.J."/>
        </authorList>
    </citation>
    <scope>NUCLEOTIDE SEQUENCE [LARGE SCALE GENOMIC DNA]</scope>
    <source>
        <strain evidence="4">Okayama-7 / 130 / ATCC MYA-4618 / FGSC 9003</strain>
    </source>
</reference>
<evidence type="ECO:0000313" key="4">
    <source>
        <dbReference type="Proteomes" id="UP000001861"/>
    </source>
</evidence>
<dbReference type="Gene3D" id="3.40.50.300">
    <property type="entry name" value="P-loop containing nucleotide triphosphate hydrolases"/>
    <property type="match status" value="1"/>
</dbReference>
<keyword evidence="1" id="KW-0234">DNA repair</keyword>
<dbReference type="OrthoDB" id="3259294at2759"/>
<comment type="caution">
    <text evidence="3">The sequence shown here is derived from an EMBL/GenBank/DDBJ whole genome shotgun (WGS) entry which is preliminary data.</text>
</comment>
<keyword evidence="1" id="KW-0547">Nucleotide-binding</keyword>
<protein>
    <recommendedName>
        <fullName evidence="1">ATP-dependent DNA helicase</fullName>
        <ecNumber evidence="1">5.6.2.3</ecNumber>
    </recommendedName>
</protein>
<dbReference type="GeneID" id="6013015"/>
<evidence type="ECO:0000313" key="3">
    <source>
        <dbReference type="EMBL" id="EAU85285.2"/>
    </source>
</evidence>
<dbReference type="RefSeq" id="XP_001836472.2">
    <property type="nucleotide sequence ID" value="XM_001836420.2"/>
</dbReference>
<keyword evidence="1" id="KW-0233">DNA recombination</keyword>
<dbReference type="GO" id="GO:0043139">
    <property type="term" value="F:5'-3' DNA helicase activity"/>
    <property type="evidence" value="ECO:0007669"/>
    <property type="project" value="UniProtKB-EC"/>
</dbReference>
<comment type="similarity">
    <text evidence="1">Belongs to the helicase family.</text>
</comment>
<dbReference type="InterPro" id="IPR051055">
    <property type="entry name" value="PIF1_helicase"/>
</dbReference>
<dbReference type="AlphaFoldDB" id="A8NUJ9"/>
<keyword evidence="1" id="KW-0067">ATP-binding</keyword>
<keyword evidence="1" id="KW-0378">Hydrolase</keyword>
<dbReference type="PANTHER" id="PTHR47642:SF5">
    <property type="entry name" value="ATP-DEPENDENT DNA HELICASE"/>
    <property type="match status" value="1"/>
</dbReference>
<dbReference type="GO" id="GO:0000723">
    <property type="term" value="P:telomere maintenance"/>
    <property type="evidence" value="ECO:0007669"/>
    <property type="project" value="InterPro"/>
</dbReference>
<dbReference type="HOGENOM" id="CLU_029862_0_0_1"/>
<dbReference type="KEGG" id="cci:CC1G_07555"/>
<dbReference type="Proteomes" id="UP000001861">
    <property type="component" value="Unassembled WGS sequence"/>
</dbReference>
<accession>A8NUJ9</accession>
<dbReference type="InParanoid" id="A8NUJ9"/>
<dbReference type="GO" id="GO:0016887">
    <property type="term" value="F:ATP hydrolysis activity"/>
    <property type="evidence" value="ECO:0007669"/>
    <property type="project" value="RHEA"/>
</dbReference>
<dbReference type="InterPro" id="IPR010285">
    <property type="entry name" value="DNA_helicase_pif1-like_DEAD"/>
</dbReference>